<feature type="chain" id="PRO_5015793050" description="LPS-assembly protein LptD" evidence="1">
    <location>
        <begin position="24"/>
        <end position="709"/>
    </location>
</feature>
<keyword evidence="1" id="KW-0472">Membrane</keyword>
<proteinExistence type="inferred from homology"/>
<sequence precursor="true">MRLNGFMKGAVLAALLSSTAALAQTSEDAPVYLIADEVFLDGEDLLVATGNVEAMQGERRLTASKITYDQITDTLTIEGPLRITDENGDVLVADSAELTDEMREGILQGARVVLDQQLQIAAAEMGRSQGRYRQMSKASVTSCKVCDDGRAPLWQIRARRVIHDTEEKQIYFEDATLRFLNVPVFYAPKMRLPDPTVKRARGFLIPELVSSSTLGTGVRTPYFLPLGEHADITATPYLSAETTTLELRFRQKFRRGEIEVNAAGSRDTLRPEEFRSYLFAEGSFYLPEDFRLSFDVETVSDDAYLIDYDYSTKDRLDSSVTLSRHKYNSAFEVSGTLFETLRSFETNATQASRLGQFSYEHRLFPKAVGGEVRLGVEAHEHTRESDEDVVGRDVQRVTANADWRRSWVFGPGFDFQSMAGVTAGHFDLDDDSTLTQAEDYTIPYAAATLRWPLQGRGPDGSSQILEPIIQIAWSDASSFNVPNDESTRVEFDWGNLFSMNRFPAPDQAEDGLRANIGAQWTQLGQDGTYSRLALGRVIRQEREDRFSETSGLSGLESDWLFEASVGKLDGPLLSARSLLDDKLRLAKAEAQLNWAFPRGTFNATYLWLTEDSAEDRDSPVSEWTFATAYKLTDTWTGNLSWRYDLENDRSTRAAMGLVYENECLNVQLSTSRRFTDSDNFDPTSNFEVIVSLLGFSAGRAGAVRQSCKT</sequence>
<gene>
    <name evidence="1" type="primary">lptD</name>
    <name evidence="3" type="ORF">CLV74_101335</name>
</gene>
<keyword evidence="4" id="KW-1185">Reference proteome</keyword>
<comment type="caution">
    <text evidence="3">The sequence shown here is derived from an EMBL/GenBank/DDBJ whole genome shotgun (WGS) entry which is preliminary data.</text>
</comment>
<dbReference type="InterPro" id="IPR007543">
    <property type="entry name" value="LptD_C"/>
</dbReference>
<dbReference type="GO" id="GO:0009279">
    <property type="term" value="C:cell outer membrane"/>
    <property type="evidence" value="ECO:0007669"/>
    <property type="project" value="UniProtKB-SubCell"/>
</dbReference>
<organism evidence="3 4">
    <name type="scientific">Donghicola tyrosinivorans</name>
    <dbReference type="NCBI Taxonomy" id="1652492"/>
    <lineage>
        <taxon>Bacteria</taxon>
        <taxon>Pseudomonadati</taxon>
        <taxon>Pseudomonadota</taxon>
        <taxon>Alphaproteobacteria</taxon>
        <taxon>Rhodobacterales</taxon>
        <taxon>Roseobacteraceae</taxon>
        <taxon>Donghicola</taxon>
    </lineage>
</organism>
<evidence type="ECO:0000313" key="3">
    <source>
        <dbReference type="EMBL" id="PRY94199.1"/>
    </source>
</evidence>
<evidence type="ECO:0000313" key="4">
    <source>
        <dbReference type="Proteomes" id="UP000238392"/>
    </source>
</evidence>
<dbReference type="InterPro" id="IPR050218">
    <property type="entry name" value="LptD"/>
</dbReference>
<accession>A0A2T0X5J5</accession>
<feature type="domain" description="LptD C-terminal" evidence="2">
    <location>
        <begin position="274"/>
        <end position="635"/>
    </location>
</feature>
<keyword evidence="1" id="KW-0732">Signal</keyword>
<comment type="similarity">
    <text evidence="1">Belongs to the LptD family.</text>
</comment>
<protein>
    <recommendedName>
        <fullName evidence="1">LPS-assembly protein LptD</fullName>
    </recommendedName>
</protein>
<comment type="subunit">
    <text evidence="1">Component of the lipopolysaccharide transport and assembly complex.</text>
</comment>
<name>A0A2T0X5J5_9RHOB</name>
<dbReference type="PANTHER" id="PTHR30189:SF1">
    <property type="entry name" value="LPS-ASSEMBLY PROTEIN LPTD"/>
    <property type="match status" value="1"/>
</dbReference>
<dbReference type="AlphaFoldDB" id="A0A2T0X5J5"/>
<dbReference type="InterPro" id="IPR020889">
    <property type="entry name" value="LipoPS_assembly_LptD"/>
</dbReference>
<dbReference type="Pfam" id="PF04453">
    <property type="entry name" value="LptD"/>
    <property type="match status" value="1"/>
</dbReference>
<comment type="function">
    <text evidence="1">Involved in the assembly of lipopolysaccharide (LPS) at the surface of the outer membrane.</text>
</comment>
<evidence type="ECO:0000256" key="1">
    <source>
        <dbReference type="HAMAP-Rule" id="MF_01411"/>
    </source>
</evidence>
<dbReference type="GO" id="GO:1990351">
    <property type="term" value="C:transporter complex"/>
    <property type="evidence" value="ECO:0007669"/>
    <property type="project" value="TreeGrafter"/>
</dbReference>
<dbReference type="Gene3D" id="2.60.450.10">
    <property type="entry name" value="Lipopolysaccharide (LPS) transport protein A like domain"/>
    <property type="match status" value="1"/>
</dbReference>
<dbReference type="HAMAP" id="MF_01411">
    <property type="entry name" value="LPS_assembly_LptD"/>
    <property type="match status" value="1"/>
</dbReference>
<comment type="caution">
    <text evidence="1">Lacks conserved residue(s) required for the propagation of feature annotation.</text>
</comment>
<dbReference type="GO" id="GO:0043165">
    <property type="term" value="P:Gram-negative-bacterium-type cell outer membrane assembly"/>
    <property type="evidence" value="ECO:0007669"/>
    <property type="project" value="UniProtKB-UniRule"/>
</dbReference>
<dbReference type="GO" id="GO:0015920">
    <property type="term" value="P:lipopolysaccharide transport"/>
    <property type="evidence" value="ECO:0007669"/>
    <property type="project" value="InterPro"/>
</dbReference>
<dbReference type="Proteomes" id="UP000238392">
    <property type="component" value="Unassembled WGS sequence"/>
</dbReference>
<comment type="subcellular location">
    <subcellularLocation>
        <location evidence="1">Cell outer membrane</location>
    </subcellularLocation>
</comment>
<keyword evidence="1" id="KW-0998">Cell outer membrane</keyword>
<dbReference type="EMBL" id="PVTQ01000001">
    <property type="protein sequence ID" value="PRY94199.1"/>
    <property type="molecule type" value="Genomic_DNA"/>
</dbReference>
<dbReference type="PANTHER" id="PTHR30189">
    <property type="entry name" value="LPS-ASSEMBLY PROTEIN"/>
    <property type="match status" value="1"/>
</dbReference>
<dbReference type="OrthoDB" id="9760225at2"/>
<feature type="signal peptide" evidence="1">
    <location>
        <begin position="1"/>
        <end position="23"/>
    </location>
</feature>
<reference evidence="3 4" key="1">
    <citation type="submission" date="2018-03" db="EMBL/GenBank/DDBJ databases">
        <title>Genomic Encyclopedia of Archaeal and Bacterial Type Strains, Phase II (KMG-II): from individual species to whole genera.</title>
        <authorList>
            <person name="Goeker M."/>
        </authorList>
    </citation>
    <scope>NUCLEOTIDE SEQUENCE [LARGE SCALE GENOMIC DNA]</scope>
    <source>
        <strain evidence="3 4">DSM 100212</strain>
    </source>
</reference>
<evidence type="ECO:0000259" key="2">
    <source>
        <dbReference type="Pfam" id="PF04453"/>
    </source>
</evidence>